<keyword evidence="5 8" id="KW-0808">Transferase</keyword>
<dbReference type="GO" id="GO:0015940">
    <property type="term" value="P:pantothenate biosynthetic process"/>
    <property type="evidence" value="ECO:0007669"/>
    <property type="project" value="UniProtKB-UniRule"/>
</dbReference>
<feature type="active site" description="Proton acceptor" evidence="8 9">
    <location>
        <position position="179"/>
    </location>
</feature>
<name>A0A067A2N8_HYDMR</name>
<comment type="cofactor">
    <cofactor evidence="8 11">
        <name>Mg(2+)</name>
        <dbReference type="ChEBI" id="CHEBI:18420"/>
    </cofactor>
    <text evidence="8 11">Binds 1 Mg(2+) ion per subunit.</text>
</comment>
<feature type="binding site" evidence="8 11">
    <location>
        <position position="112"/>
    </location>
    <ligand>
        <name>Mg(2+)</name>
        <dbReference type="ChEBI" id="CHEBI:18420"/>
    </ligand>
</feature>
<evidence type="ECO:0000256" key="1">
    <source>
        <dbReference type="ARBA" id="ARBA00005033"/>
    </source>
</evidence>
<sequence>MTLSRLKKMKMAEEKIVCLTAYDATMGYWLDQAGVDVILVGDTLGMVVQGHQTTLPVTLQEMVYHTQMVQRGNQHAWCVADFPFMSDITIEKACESAAMLMKEGHANMVKLEGGSPRTLSIIERLSELGVPVCGHLGLLPQSVEKNGYRRAGKDEASAKILLENAIALEKAGAEMLVLECVPDYLAGDISRATSIPVIGIGSGGESDGQVLVLTDILGTSVGGVPPFAKNYLVGAGSIQQAIQNYVDEVRSKKFPG</sequence>
<feature type="binding site" evidence="8 10">
    <location>
        <position position="81"/>
    </location>
    <ligand>
        <name>3-methyl-2-oxobutanoate</name>
        <dbReference type="ChEBI" id="CHEBI:11851"/>
    </ligand>
</feature>
<keyword evidence="8" id="KW-0963">Cytoplasm</keyword>
<gene>
    <name evidence="8 12" type="primary">panB</name>
    <name evidence="12" type="ORF">EI16_10225</name>
</gene>
<evidence type="ECO:0000256" key="3">
    <source>
        <dbReference type="ARBA" id="ARBA00011424"/>
    </source>
</evidence>
<evidence type="ECO:0000256" key="4">
    <source>
        <dbReference type="ARBA" id="ARBA00022655"/>
    </source>
</evidence>
<feature type="binding site" evidence="8 11">
    <location>
        <position position="81"/>
    </location>
    <ligand>
        <name>Mg(2+)</name>
        <dbReference type="ChEBI" id="CHEBI:18420"/>
    </ligand>
</feature>
<comment type="pathway">
    <text evidence="1 8">Cofactor biosynthesis; (R)-pantothenate biosynthesis; (R)-pantoate from 3-methyl-2-oxobutanoate: step 1/2.</text>
</comment>
<evidence type="ECO:0000313" key="12">
    <source>
        <dbReference type="EMBL" id="KDN96620.1"/>
    </source>
</evidence>
<evidence type="ECO:0000313" key="13">
    <source>
        <dbReference type="Proteomes" id="UP000027341"/>
    </source>
</evidence>
<evidence type="ECO:0000256" key="2">
    <source>
        <dbReference type="ARBA" id="ARBA00008676"/>
    </source>
</evidence>
<dbReference type="PIRSF" id="PIRSF000388">
    <property type="entry name" value="Pantoate_hydroxy_MeTrfase"/>
    <property type="match status" value="1"/>
</dbReference>
<dbReference type="FunFam" id="3.20.20.60:FF:000003">
    <property type="entry name" value="3-methyl-2-oxobutanoate hydroxymethyltransferase"/>
    <property type="match status" value="1"/>
</dbReference>
<dbReference type="GO" id="GO:0005737">
    <property type="term" value="C:cytoplasm"/>
    <property type="evidence" value="ECO:0007669"/>
    <property type="project" value="UniProtKB-SubCell"/>
</dbReference>
<dbReference type="PANTHER" id="PTHR20881">
    <property type="entry name" value="3-METHYL-2-OXOBUTANOATE HYDROXYMETHYLTRANSFERASE"/>
    <property type="match status" value="1"/>
</dbReference>
<organism evidence="12 13">
    <name type="scientific">Hydrogenovibrio marinus</name>
    <dbReference type="NCBI Taxonomy" id="28885"/>
    <lineage>
        <taxon>Bacteria</taxon>
        <taxon>Pseudomonadati</taxon>
        <taxon>Pseudomonadota</taxon>
        <taxon>Gammaproteobacteria</taxon>
        <taxon>Thiotrichales</taxon>
        <taxon>Piscirickettsiaceae</taxon>
        <taxon>Hydrogenovibrio</taxon>
    </lineage>
</organism>
<dbReference type="AlphaFoldDB" id="A0A067A2N8"/>
<dbReference type="InterPro" id="IPR015813">
    <property type="entry name" value="Pyrv/PenolPyrv_kinase-like_dom"/>
</dbReference>
<dbReference type="InterPro" id="IPR040442">
    <property type="entry name" value="Pyrv_kinase-like_dom_sf"/>
</dbReference>
<feature type="binding site" evidence="8 11">
    <location>
        <position position="42"/>
    </location>
    <ligand>
        <name>Mg(2+)</name>
        <dbReference type="ChEBI" id="CHEBI:18420"/>
    </ligand>
</feature>
<dbReference type="UniPathway" id="UPA00028">
    <property type="reaction ID" value="UER00003"/>
</dbReference>
<keyword evidence="12" id="KW-0489">Methyltransferase</keyword>
<dbReference type="EMBL" id="JMIU01000001">
    <property type="protein sequence ID" value="KDN96620.1"/>
    <property type="molecule type" value="Genomic_DNA"/>
</dbReference>
<comment type="catalytic activity">
    <reaction evidence="8">
        <text>(6R)-5,10-methylene-5,6,7,8-tetrahydrofolate + 3-methyl-2-oxobutanoate + H2O = 2-dehydropantoate + (6S)-5,6,7,8-tetrahydrofolate</text>
        <dbReference type="Rhea" id="RHEA:11824"/>
        <dbReference type="ChEBI" id="CHEBI:11561"/>
        <dbReference type="ChEBI" id="CHEBI:11851"/>
        <dbReference type="ChEBI" id="CHEBI:15377"/>
        <dbReference type="ChEBI" id="CHEBI:15636"/>
        <dbReference type="ChEBI" id="CHEBI:57453"/>
        <dbReference type="EC" id="2.1.2.11"/>
    </reaction>
</comment>
<reference evidence="12 13" key="1">
    <citation type="submission" date="2014-04" db="EMBL/GenBank/DDBJ databases">
        <title>Draft genome sequence of Hydrogenovibrio marinus MH-110, a model organism for aerobic H2 metabolism.</title>
        <authorList>
            <person name="Cha H.J."/>
            <person name="Jo B.H."/>
            <person name="Hwang B.H."/>
        </authorList>
    </citation>
    <scope>NUCLEOTIDE SEQUENCE [LARGE SCALE GENOMIC DNA]</scope>
    <source>
        <strain evidence="12 13">MH-110</strain>
    </source>
</reference>
<evidence type="ECO:0000256" key="7">
    <source>
        <dbReference type="ARBA" id="ARBA00056497"/>
    </source>
</evidence>
<evidence type="ECO:0000256" key="8">
    <source>
        <dbReference type="HAMAP-Rule" id="MF_00156"/>
    </source>
</evidence>
<evidence type="ECO:0000256" key="9">
    <source>
        <dbReference type="PIRSR" id="PIRSR000388-1"/>
    </source>
</evidence>
<proteinExistence type="inferred from homology"/>
<dbReference type="EC" id="2.1.2.11" evidence="8"/>
<dbReference type="GO" id="GO:0008168">
    <property type="term" value="F:methyltransferase activity"/>
    <property type="evidence" value="ECO:0007669"/>
    <property type="project" value="UniProtKB-KW"/>
</dbReference>
<dbReference type="Gene3D" id="3.20.20.60">
    <property type="entry name" value="Phosphoenolpyruvate-binding domains"/>
    <property type="match status" value="1"/>
</dbReference>
<dbReference type="SUPFAM" id="SSF51621">
    <property type="entry name" value="Phosphoenolpyruvate/pyruvate domain"/>
    <property type="match status" value="1"/>
</dbReference>
<dbReference type="CDD" id="cd06557">
    <property type="entry name" value="KPHMT-like"/>
    <property type="match status" value="1"/>
</dbReference>
<evidence type="ECO:0000256" key="11">
    <source>
        <dbReference type="PIRSR" id="PIRSR000388-3"/>
    </source>
</evidence>
<comment type="function">
    <text evidence="7 8">Catalyzes the reversible reaction in which hydroxymethyl group from 5,10-methylenetetrahydrofolate is transferred onto alpha-ketoisovalerate to form ketopantoate.</text>
</comment>
<keyword evidence="8 11" id="KW-0460">Magnesium</keyword>
<evidence type="ECO:0000256" key="10">
    <source>
        <dbReference type="PIRSR" id="PIRSR000388-2"/>
    </source>
</evidence>
<dbReference type="GO" id="GO:0032259">
    <property type="term" value="P:methylation"/>
    <property type="evidence" value="ECO:0007669"/>
    <property type="project" value="UniProtKB-KW"/>
</dbReference>
<comment type="subunit">
    <text evidence="3 8">Homodecamer; pentamer of dimers.</text>
</comment>
<keyword evidence="13" id="KW-1185">Reference proteome</keyword>
<dbReference type="GO" id="GO:0000287">
    <property type="term" value="F:magnesium ion binding"/>
    <property type="evidence" value="ECO:0007669"/>
    <property type="project" value="TreeGrafter"/>
</dbReference>
<dbReference type="Pfam" id="PF02548">
    <property type="entry name" value="Pantoate_transf"/>
    <property type="match status" value="1"/>
</dbReference>
<comment type="similarity">
    <text evidence="2 8">Belongs to the PanB family.</text>
</comment>
<feature type="binding site" evidence="8 10">
    <location>
        <position position="110"/>
    </location>
    <ligand>
        <name>3-methyl-2-oxobutanoate</name>
        <dbReference type="ChEBI" id="CHEBI:11851"/>
    </ligand>
</feature>
<feature type="binding site" evidence="8 10">
    <location>
        <begin position="42"/>
        <end position="43"/>
    </location>
    <ligand>
        <name>3-methyl-2-oxobutanoate</name>
        <dbReference type="ChEBI" id="CHEBI:11851"/>
    </ligand>
</feature>
<dbReference type="GO" id="GO:0003864">
    <property type="term" value="F:3-methyl-2-oxobutanoate hydroxymethyltransferase activity"/>
    <property type="evidence" value="ECO:0007669"/>
    <property type="project" value="UniProtKB-UniRule"/>
</dbReference>
<evidence type="ECO:0000256" key="6">
    <source>
        <dbReference type="ARBA" id="ARBA00022723"/>
    </source>
</evidence>
<comment type="subcellular location">
    <subcellularLocation>
        <location evidence="8">Cytoplasm</location>
    </subcellularLocation>
</comment>
<protein>
    <recommendedName>
        <fullName evidence="8">3-methyl-2-oxobutanoate hydroxymethyltransferase</fullName>
        <ecNumber evidence="8">2.1.2.11</ecNumber>
    </recommendedName>
    <alternativeName>
        <fullName evidence="8">Ketopantoate hydroxymethyltransferase</fullName>
        <shortName evidence="8">KPHMT</shortName>
    </alternativeName>
</protein>
<dbReference type="NCBIfam" id="TIGR00222">
    <property type="entry name" value="panB"/>
    <property type="match status" value="1"/>
</dbReference>
<keyword evidence="6 8" id="KW-0479">Metal-binding</keyword>
<dbReference type="PANTHER" id="PTHR20881:SF0">
    <property type="entry name" value="3-METHYL-2-OXOBUTANOATE HYDROXYMETHYLTRANSFERASE"/>
    <property type="match status" value="1"/>
</dbReference>
<accession>A0A067A2N8</accession>
<keyword evidence="4 8" id="KW-0566">Pantothenate biosynthesis</keyword>
<dbReference type="InterPro" id="IPR003700">
    <property type="entry name" value="Pantoate_hydroxy_MeTrfase"/>
</dbReference>
<dbReference type="HAMAP" id="MF_00156">
    <property type="entry name" value="PanB"/>
    <property type="match status" value="1"/>
</dbReference>
<comment type="caution">
    <text evidence="12">The sequence shown here is derived from an EMBL/GenBank/DDBJ whole genome shotgun (WGS) entry which is preliminary data.</text>
</comment>
<evidence type="ECO:0000256" key="5">
    <source>
        <dbReference type="ARBA" id="ARBA00022679"/>
    </source>
</evidence>
<dbReference type="STRING" id="28885.EI16_10225"/>
<dbReference type="Proteomes" id="UP000027341">
    <property type="component" value="Unassembled WGS sequence"/>
</dbReference>
<dbReference type="NCBIfam" id="NF001452">
    <property type="entry name" value="PRK00311.1"/>
    <property type="match status" value="1"/>
</dbReference>